<dbReference type="Pfam" id="PF13549">
    <property type="entry name" value="ATP-grasp_5"/>
    <property type="match status" value="1"/>
</dbReference>
<dbReference type="InterPro" id="IPR032875">
    <property type="entry name" value="Succ_CoA_lig_flav_dom"/>
</dbReference>
<dbReference type="GO" id="GO:0016874">
    <property type="term" value="F:ligase activity"/>
    <property type="evidence" value="ECO:0007669"/>
    <property type="project" value="UniProtKB-KW"/>
</dbReference>
<dbReference type="Gene3D" id="3.30.470.20">
    <property type="entry name" value="ATP-grasp fold, B domain"/>
    <property type="match status" value="1"/>
</dbReference>
<keyword evidence="2" id="KW-0436">Ligase</keyword>
<dbReference type="RefSeq" id="WP_198431868.1">
    <property type="nucleotide sequence ID" value="NZ_FWFN01000005.1"/>
</dbReference>
<dbReference type="SMART" id="SM00881">
    <property type="entry name" value="CoA_binding"/>
    <property type="match status" value="1"/>
</dbReference>
<dbReference type="Gene3D" id="3.40.50.261">
    <property type="entry name" value="Succinyl-CoA synthetase domains"/>
    <property type="match status" value="2"/>
</dbReference>
<dbReference type="GO" id="GO:0006099">
    <property type="term" value="P:tricarboxylic acid cycle"/>
    <property type="evidence" value="ECO:0007669"/>
    <property type="project" value="UniProtKB-KW"/>
</dbReference>
<name>A0A1X6ZKH4_9RHOB</name>
<dbReference type="AlphaFoldDB" id="A0A1X6ZKH4"/>
<keyword evidence="7" id="KW-1185">Reference proteome</keyword>
<evidence type="ECO:0000256" key="3">
    <source>
        <dbReference type="ARBA" id="ARBA00022741"/>
    </source>
</evidence>
<dbReference type="InterPro" id="IPR003781">
    <property type="entry name" value="CoA-bd"/>
</dbReference>
<proteinExistence type="predicted"/>
<dbReference type="Proteomes" id="UP000193963">
    <property type="component" value="Unassembled WGS sequence"/>
</dbReference>
<evidence type="ECO:0000256" key="2">
    <source>
        <dbReference type="ARBA" id="ARBA00022598"/>
    </source>
</evidence>
<dbReference type="SUPFAM" id="SSF56059">
    <property type="entry name" value="Glutathione synthetase ATP-binding domain-like"/>
    <property type="match status" value="1"/>
</dbReference>
<dbReference type="InterPro" id="IPR051538">
    <property type="entry name" value="Acyl-CoA_Synth/Transferase"/>
</dbReference>
<protein>
    <submittedName>
        <fullName evidence="6">Succinyl-CoA synthetase subunit alpha</fullName>
    </submittedName>
</protein>
<accession>A0A1X6ZKH4</accession>
<organism evidence="6 7">
    <name type="scientific">Pseudooceanicola marinus</name>
    <dbReference type="NCBI Taxonomy" id="396013"/>
    <lineage>
        <taxon>Bacteria</taxon>
        <taxon>Pseudomonadati</taxon>
        <taxon>Pseudomonadota</taxon>
        <taxon>Alphaproteobacteria</taxon>
        <taxon>Rhodobacterales</taxon>
        <taxon>Paracoccaceae</taxon>
        <taxon>Pseudooceanicola</taxon>
    </lineage>
</organism>
<keyword evidence="3" id="KW-0547">Nucleotide-binding</keyword>
<keyword evidence="1" id="KW-0816">Tricarboxylic acid cycle</keyword>
<dbReference type="InterPro" id="IPR013815">
    <property type="entry name" value="ATP_grasp_subdomain_1"/>
</dbReference>
<dbReference type="GO" id="GO:0005524">
    <property type="term" value="F:ATP binding"/>
    <property type="evidence" value="ECO:0007669"/>
    <property type="project" value="UniProtKB-KW"/>
</dbReference>
<sequence length="709" mass="71004">MASTEPRAGAGLPRAEADLSALFAPATLAVVGASEREGNSAGYVMKNLARFGFAGRVIPVHPKAETVFGLTAFPSLSALDTRPDCVVIGLRAELVPDTLDEAGRMGARAAVILASGFGEAGAEGAALEAQVADIARRHGMAVCGPNCLGLVACDSGAALYSSTISPDLPRGRTALISASGASAIALAHSGQIGLAALVSAGNSAVTGLADYVAHFAADPGVDTIAMVIEDMGDPDALAAAMEHVHAAGKTAVALRVGRSAAGQRATAAHTGALAGTEDAARAFCARVGLLDMPDMDSFLAALQLADAYPTPPVLPRAAVLGVSGGGVAHVADIAAEVGLPLADLSEVSVAALRDLLPGFATPQNPLDVTGAPFGDPALYTKVLEILDADPGVGVVLAAQDAPPAMAPDMAAEYHGIAGAVAAYTGQTPVVALANLSAGLHVSVATAYGPAARLAGTRAALTATAQWATTPRRVTWRAAQGNAPLPAQMSESDARALMAPLGLPGPLEQLVTSGEAAAEAVAALPGPAVLKIASPDIAHKTEAGGVALSVSAEQAAEVFERIMTSAQAYAPEARLDGVVVQEMVGEGVDAMLGLVDSPPFGPGLVVGLGGTLVELLDDAAFELLPLTHDSASALLKRTRLDALLDGYRGAPACDRAALIKAMVALSDWGCAHAGALEAVDLNPVRVLPLSQGGGLRLLDALILTKKGAPD</sequence>
<evidence type="ECO:0000313" key="6">
    <source>
        <dbReference type="EMBL" id="SLN54145.1"/>
    </source>
</evidence>
<evidence type="ECO:0000256" key="1">
    <source>
        <dbReference type="ARBA" id="ARBA00022532"/>
    </source>
</evidence>
<dbReference type="InterPro" id="IPR036291">
    <property type="entry name" value="NAD(P)-bd_dom_sf"/>
</dbReference>
<keyword evidence="4" id="KW-0067">ATP-binding</keyword>
<feature type="domain" description="CoA-binding" evidence="5">
    <location>
        <begin position="22"/>
        <end position="117"/>
    </location>
</feature>
<dbReference type="PANTHER" id="PTHR43334">
    <property type="entry name" value="ACETATE--COA LIGASE [ADP-FORMING]"/>
    <property type="match status" value="1"/>
</dbReference>
<dbReference type="SUPFAM" id="SSF52210">
    <property type="entry name" value="Succinyl-CoA synthetase domains"/>
    <property type="match status" value="2"/>
</dbReference>
<dbReference type="EMBL" id="FWFN01000005">
    <property type="protein sequence ID" value="SLN54145.1"/>
    <property type="molecule type" value="Genomic_DNA"/>
</dbReference>
<dbReference type="PANTHER" id="PTHR43334:SF1">
    <property type="entry name" value="3-HYDROXYPROPIONATE--COA LIGASE [ADP-FORMING]"/>
    <property type="match status" value="1"/>
</dbReference>
<evidence type="ECO:0000256" key="4">
    <source>
        <dbReference type="ARBA" id="ARBA00022840"/>
    </source>
</evidence>
<reference evidence="7" key="1">
    <citation type="submission" date="2017-03" db="EMBL/GenBank/DDBJ databases">
        <authorList>
            <person name="Rodrigo-Torres L."/>
            <person name="Arahal R.D."/>
            <person name="Lucena T."/>
        </authorList>
    </citation>
    <scope>NUCLEOTIDE SEQUENCE [LARGE SCALE GENOMIC DNA]</scope>
    <source>
        <strain evidence="7">CECT 7751</strain>
    </source>
</reference>
<dbReference type="InterPro" id="IPR016102">
    <property type="entry name" value="Succinyl-CoA_synth-like"/>
</dbReference>
<evidence type="ECO:0000259" key="5">
    <source>
        <dbReference type="SMART" id="SM00881"/>
    </source>
</evidence>
<dbReference type="SUPFAM" id="SSF51735">
    <property type="entry name" value="NAD(P)-binding Rossmann-fold domains"/>
    <property type="match status" value="1"/>
</dbReference>
<gene>
    <name evidence="6" type="ORF">PSM7751_02625</name>
</gene>
<dbReference type="Gene3D" id="3.30.1490.20">
    <property type="entry name" value="ATP-grasp fold, A domain"/>
    <property type="match status" value="1"/>
</dbReference>
<dbReference type="Pfam" id="PF13607">
    <property type="entry name" value="Succ_CoA_lig"/>
    <property type="match status" value="1"/>
</dbReference>
<dbReference type="Gene3D" id="3.40.50.720">
    <property type="entry name" value="NAD(P)-binding Rossmann-like Domain"/>
    <property type="match status" value="1"/>
</dbReference>
<evidence type="ECO:0000313" key="7">
    <source>
        <dbReference type="Proteomes" id="UP000193963"/>
    </source>
</evidence>
<dbReference type="Pfam" id="PF13380">
    <property type="entry name" value="CoA_binding_2"/>
    <property type="match status" value="1"/>
</dbReference>